<dbReference type="SUPFAM" id="SSF48452">
    <property type="entry name" value="TPR-like"/>
    <property type="match status" value="2"/>
</dbReference>
<keyword evidence="5" id="KW-0804">Transcription</keyword>
<dbReference type="InterPro" id="IPR001867">
    <property type="entry name" value="OmpR/PhoB-type_DNA-bd"/>
</dbReference>
<dbReference type="InterPro" id="IPR036388">
    <property type="entry name" value="WH-like_DNA-bd_sf"/>
</dbReference>
<evidence type="ECO:0000256" key="7">
    <source>
        <dbReference type="PROSITE-ProRule" id="PRU01091"/>
    </source>
</evidence>
<dbReference type="Pfam" id="PF00486">
    <property type="entry name" value="Trans_reg_C"/>
    <property type="match status" value="1"/>
</dbReference>
<name>A0ABU2RZ02_9ACTN</name>
<evidence type="ECO:0000313" key="11">
    <source>
        <dbReference type="Proteomes" id="UP001183615"/>
    </source>
</evidence>
<evidence type="ECO:0000256" key="6">
    <source>
        <dbReference type="PROSITE-ProRule" id="PRU00339"/>
    </source>
</evidence>
<dbReference type="SMART" id="SM00862">
    <property type="entry name" value="Trans_reg_C"/>
    <property type="match status" value="1"/>
</dbReference>
<dbReference type="InterPro" id="IPR016032">
    <property type="entry name" value="Sig_transdc_resp-reg_C-effctor"/>
</dbReference>
<dbReference type="InterPro" id="IPR011990">
    <property type="entry name" value="TPR-like_helical_dom_sf"/>
</dbReference>
<dbReference type="SMART" id="SM00028">
    <property type="entry name" value="TPR"/>
    <property type="match status" value="5"/>
</dbReference>
<dbReference type="Gene3D" id="3.40.50.300">
    <property type="entry name" value="P-loop containing nucleotide triphosphate hydrolases"/>
    <property type="match status" value="1"/>
</dbReference>
<keyword evidence="2" id="KW-0902">Two-component regulatory system</keyword>
<comment type="caution">
    <text evidence="10">The sequence shown here is derived from an EMBL/GenBank/DDBJ whole genome shotgun (WGS) entry which is preliminary data.</text>
</comment>
<dbReference type="PANTHER" id="PTHR35807">
    <property type="entry name" value="TRANSCRIPTIONAL REGULATOR REDD-RELATED"/>
    <property type="match status" value="1"/>
</dbReference>
<protein>
    <submittedName>
        <fullName evidence="10">BTAD domain-containing putative transcriptional regulator</fullName>
    </submittedName>
</protein>
<dbReference type="SUPFAM" id="SSF46894">
    <property type="entry name" value="C-terminal effector domain of the bipartite response regulators"/>
    <property type="match status" value="1"/>
</dbReference>
<keyword evidence="11" id="KW-1185">Reference proteome</keyword>
<dbReference type="RefSeq" id="WP_311616019.1">
    <property type="nucleotide sequence ID" value="NZ_JAVREV010000002.1"/>
</dbReference>
<comment type="similarity">
    <text evidence="1">Belongs to the AfsR/DnrI/RedD regulatory family.</text>
</comment>
<keyword evidence="3" id="KW-0805">Transcription regulation</keyword>
<keyword evidence="4 7" id="KW-0238">DNA-binding</keyword>
<dbReference type="PANTHER" id="PTHR35807:SF1">
    <property type="entry name" value="TRANSCRIPTIONAL REGULATOR REDD"/>
    <property type="match status" value="1"/>
</dbReference>
<accession>A0ABU2RZ02</accession>
<evidence type="ECO:0000256" key="3">
    <source>
        <dbReference type="ARBA" id="ARBA00023015"/>
    </source>
</evidence>
<reference evidence="11" key="1">
    <citation type="submission" date="2023-07" db="EMBL/GenBank/DDBJ databases">
        <title>30 novel species of actinomycetes from the DSMZ collection.</title>
        <authorList>
            <person name="Nouioui I."/>
        </authorList>
    </citation>
    <scope>NUCLEOTIDE SEQUENCE [LARGE SCALE GENOMIC DNA]</scope>
    <source>
        <strain evidence="11">DSM 41886</strain>
    </source>
</reference>
<dbReference type="EMBL" id="JAVREV010000002">
    <property type="protein sequence ID" value="MDT0441862.1"/>
    <property type="molecule type" value="Genomic_DNA"/>
</dbReference>
<dbReference type="InterPro" id="IPR005158">
    <property type="entry name" value="BTAD"/>
</dbReference>
<dbReference type="SUPFAM" id="SSF52540">
    <property type="entry name" value="P-loop containing nucleoside triphosphate hydrolases"/>
    <property type="match status" value="1"/>
</dbReference>
<evidence type="ECO:0000259" key="9">
    <source>
        <dbReference type="PROSITE" id="PS51755"/>
    </source>
</evidence>
<dbReference type="PRINTS" id="PR00364">
    <property type="entry name" value="DISEASERSIST"/>
</dbReference>
<keyword evidence="6" id="KW-0802">TPR repeat</keyword>
<evidence type="ECO:0000256" key="8">
    <source>
        <dbReference type="SAM" id="MobiDB-lite"/>
    </source>
</evidence>
<feature type="repeat" description="TPR" evidence="6">
    <location>
        <begin position="858"/>
        <end position="891"/>
    </location>
</feature>
<dbReference type="Proteomes" id="UP001183615">
    <property type="component" value="Unassembled WGS sequence"/>
</dbReference>
<dbReference type="PROSITE" id="PS51755">
    <property type="entry name" value="OMPR_PHOB"/>
    <property type="match status" value="1"/>
</dbReference>
<dbReference type="InterPro" id="IPR019734">
    <property type="entry name" value="TPR_rpt"/>
</dbReference>
<dbReference type="Pfam" id="PF13424">
    <property type="entry name" value="TPR_12"/>
    <property type="match status" value="1"/>
</dbReference>
<proteinExistence type="inferred from homology"/>
<feature type="region of interest" description="Disordered" evidence="8">
    <location>
        <begin position="248"/>
        <end position="268"/>
    </location>
</feature>
<dbReference type="Gene3D" id="1.25.40.10">
    <property type="entry name" value="Tetratricopeptide repeat domain"/>
    <property type="match status" value="2"/>
</dbReference>
<dbReference type="CDD" id="cd15831">
    <property type="entry name" value="BTAD"/>
    <property type="match status" value="1"/>
</dbReference>
<feature type="domain" description="OmpR/PhoB-type" evidence="9">
    <location>
        <begin position="1"/>
        <end position="97"/>
    </location>
</feature>
<dbReference type="Gene3D" id="1.10.10.10">
    <property type="entry name" value="Winged helix-like DNA-binding domain superfamily/Winged helix DNA-binding domain"/>
    <property type="match status" value="1"/>
</dbReference>
<evidence type="ECO:0000256" key="1">
    <source>
        <dbReference type="ARBA" id="ARBA00005820"/>
    </source>
</evidence>
<dbReference type="InterPro" id="IPR027417">
    <property type="entry name" value="P-loop_NTPase"/>
</dbReference>
<evidence type="ECO:0000256" key="2">
    <source>
        <dbReference type="ARBA" id="ARBA00023012"/>
    </source>
</evidence>
<evidence type="ECO:0000256" key="5">
    <source>
        <dbReference type="ARBA" id="ARBA00023163"/>
    </source>
</evidence>
<dbReference type="PROSITE" id="PS50005">
    <property type="entry name" value="TPR"/>
    <property type="match status" value="1"/>
</dbReference>
<evidence type="ECO:0000313" key="10">
    <source>
        <dbReference type="EMBL" id="MDT0441862.1"/>
    </source>
</evidence>
<gene>
    <name evidence="10" type="ORF">RM779_04515</name>
</gene>
<dbReference type="InterPro" id="IPR051677">
    <property type="entry name" value="AfsR-DnrI-RedD_regulator"/>
</dbReference>
<dbReference type="Pfam" id="PF03704">
    <property type="entry name" value="BTAD"/>
    <property type="match status" value="1"/>
</dbReference>
<sequence>MNGVEFRLLGAVGVWQGARLVGPHTAQQRTVLAMLLLEPGRVVSMDRLVTALWNRQPPASARNAVQGCVSRLRRTLAQLSGVEAELTTSAQGYCLWVDRDLVDLHRFRHLVHRAQRSEPALGHELLGRGLAMWRGTALTDVAGGWLPEAVVPALEEERLAAQEERAALDLTLGRPQDAAAGLSGLVAAHPMRERPVSLLLTALHRTGRRAEALALFRRVHDQFADELGIEPGEELQRAHQAVLLGEDTGGAAQASPPGEPSRAAEEPGAPAIAVPRQLPPDVEHFTSRTHELDALDALARKGRGGGGAPVICVIAGTGGVGKTALAVHWAHRARDLYPDGQLYVNLRGFGPTDAAMTPADVVRVFLDALQVPGDRIPAAFEAQVGLFRGLLADRRMLIVLDNARDAEQVRPLLPTSPGSLVLVTSRNELTGLAVTEGAHQLPLDLLSAVESRELLVRRLGSREFAARQGTVDDVIAMCAGLPLALAIVAARAATQPGLPLTTLRGCKADDELEAGDGLDVFESGDPSTDVRTVFSWSYRALSPAGARVFRLLGLVDGPDITLPAAASLAGLPVAHTRRLLSELLRAHLVGQRVPGRYSSHDLLWTYARELALERDGEAERREALHRLLDHYVHSAVPGDALLNPAVTASIDPAPALPGVTVTRPAEVTRARAWFAGQLPALLAAARQAAHHGFHAHAAQLAHASRAFLFQEGHAQHQVTMHRIALDAARRIDDLPAQALSHIGLGQAYYRIGDYAGTEEHVSLALRIYEEQDDVTGQARAHTHLGYLRHQQGKHREGLEHATRALDLHRASRHRVGEAQELNNIGWFHAVLGAYEEALRYCEKALAMHRALGNAGGESSTLDSLGLIHHRLGDHERAISYYERALVWRTDRERVSGAETLTRLAEAQAAAGRPAEARRSLRRALDMLDEFAHPDAESVRTRLAELDTPAPRNAPASTAGPGRRR</sequence>
<feature type="region of interest" description="Disordered" evidence="8">
    <location>
        <begin position="938"/>
        <end position="964"/>
    </location>
</feature>
<dbReference type="SMART" id="SM01043">
    <property type="entry name" value="BTAD"/>
    <property type="match status" value="1"/>
</dbReference>
<organism evidence="10 11">
    <name type="scientific">Streptomyces johnsoniae</name>
    <dbReference type="NCBI Taxonomy" id="3075532"/>
    <lineage>
        <taxon>Bacteria</taxon>
        <taxon>Bacillati</taxon>
        <taxon>Actinomycetota</taxon>
        <taxon>Actinomycetes</taxon>
        <taxon>Kitasatosporales</taxon>
        <taxon>Streptomycetaceae</taxon>
        <taxon>Streptomyces</taxon>
    </lineage>
</organism>
<evidence type="ECO:0000256" key="4">
    <source>
        <dbReference type="ARBA" id="ARBA00023125"/>
    </source>
</evidence>
<feature type="DNA-binding region" description="OmpR/PhoB-type" evidence="7">
    <location>
        <begin position="1"/>
        <end position="97"/>
    </location>
</feature>